<accession>A0A8J7V483</accession>
<gene>
    <name evidence="2" type="ORF">KAJ83_18870</name>
</gene>
<protein>
    <submittedName>
        <fullName evidence="2">Uncharacterized protein</fullName>
    </submittedName>
</protein>
<evidence type="ECO:0000256" key="1">
    <source>
        <dbReference type="SAM" id="MobiDB-lite"/>
    </source>
</evidence>
<sequence length="195" mass="19891">MTVRRATPVDAISPAGRRRAGVLLPTLLLAFVLPALAACSQGAGGRALDVPPSADGPGSDGDIGSSALLADPGRDRSAVASLPADLPPVDDDPDQFIGLDALAVARRLGAPDIVRRDGPAEVWLYGGSGCVVDIFLYKEKGKDPAQDTGGAGVPAGSGGLVTRYVDLRSPAKTAEERRACLAQMLRAARAQARGA</sequence>
<dbReference type="AlphaFoldDB" id="A0A8J7V483"/>
<name>A0A8J7V483_9PROT</name>
<feature type="compositionally biased region" description="Low complexity" evidence="1">
    <location>
        <begin position="49"/>
        <end position="66"/>
    </location>
</feature>
<proteinExistence type="predicted"/>
<dbReference type="RefSeq" id="WP_210683688.1">
    <property type="nucleotide sequence ID" value="NZ_JAGMWN010000014.1"/>
</dbReference>
<dbReference type="Proteomes" id="UP000672602">
    <property type="component" value="Unassembled WGS sequence"/>
</dbReference>
<organism evidence="2 3">
    <name type="scientific">Marivibrio halodurans</name>
    <dbReference type="NCBI Taxonomy" id="2039722"/>
    <lineage>
        <taxon>Bacteria</taxon>
        <taxon>Pseudomonadati</taxon>
        <taxon>Pseudomonadota</taxon>
        <taxon>Alphaproteobacteria</taxon>
        <taxon>Rhodospirillales</taxon>
        <taxon>Rhodospirillaceae</taxon>
        <taxon>Marivibrio</taxon>
    </lineage>
</organism>
<reference evidence="2" key="1">
    <citation type="submission" date="2021-04" db="EMBL/GenBank/DDBJ databases">
        <authorList>
            <person name="Zhang D.-C."/>
        </authorList>
    </citation>
    <scope>NUCLEOTIDE SEQUENCE</scope>
    <source>
        <strain evidence="2">CGMCC 1.15697</strain>
    </source>
</reference>
<feature type="region of interest" description="Disordered" evidence="1">
    <location>
        <begin position="48"/>
        <end position="68"/>
    </location>
</feature>
<evidence type="ECO:0000313" key="2">
    <source>
        <dbReference type="EMBL" id="MBP5859091.1"/>
    </source>
</evidence>
<comment type="caution">
    <text evidence="2">The sequence shown here is derived from an EMBL/GenBank/DDBJ whole genome shotgun (WGS) entry which is preliminary data.</text>
</comment>
<dbReference type="EMBL" id="JAGMWN010000014">
    <property type="protein sequence ID" value="MBP5859091.1"/>
    <property type="molecule type" value="Genomic_DNA"/>
</dbReference>
<evidence type="ECO:0000313" key="3">
    <source>
        <dbReference type="Proteomes" id="UP000672602"/>
    </source>
</evidence>
<keyword evidence="3" id="KW-1185">Reference proteome</keyword>